<proteinExistence type="predicted"/>
<gene>
    <name evidence="2" type="ORF">BD410DRAFT_192925</name>
</gene>
<sequence>MQHPTVSDEEKRDEDDRQSSTQANRTNHVYGAGLDDILEQTLKAKAEIQQQLKNVSDSMEDSAMKFDELRSEFGGVLEFNITSYLDNFSKAMSYEIRALLEHVRTLDEQKRSLLFEIEWTTSTGEKSAHRRPSLELEQTANPSSMPNSTSALPQPRNRTRWNVWRPKWLRKVKSNWNLLPSRLINPVESSKPHSREVRTTVTEVRSLLGQRRTLQFELGELLRMLAQYGPGGQFEPEWMPPTEGPLKPSFDNPSTPRAAIPTLNESLWKDMDVQWDMESWREDSEELASISEKPLTTAILMSETPEMASQAIGQSNPPPTPTPPAFHMPQLTYPRIRPEDVRKKP</sequence>
<dbReference type="OrthoDB" id="2507336at2759"/>
<dbReference type="Proteomes" id="UP000294933">
    <property type="component" value="Unassembled WGS sequence"/>
</dbReference>
<dbReference type="VEuPathDB" id="FungiDB:BD410DRAFT_192925"/>
<dbReference type="EMBL" id="ML170334">
    <property type="protein sequence ID" value="TDL14480.1"/>
    <property type="molecule type" value="Genomic_DNA"/>
</dbReference>
<feature type="region of interest" description="Disordered" evidence="1">
    <location>
        <begin position="126"/>
        <end position="156"/>
    </location>
</feature>
<reference evidence="2 3" key="1">
    <citation type="submission" date="2018-06" db="EMBL/GenBank/DDBJ databases">
        <title>A transcriptomic atlas of mushroom development highlights an independent origin of complex multicellularity.</title>
        <authorList>
            <consortium name="DOE Joint Genome Institute"/>
            <person name="Krizsan K."/>
            <person name="Almasi E."/>
            <person name="Merenyi Z."/>
            <person name="Sahu N."/>
            <person name="Viragh M."/>
            <person name="Koszo T."/>
            <person name="Mondo S."/>
            <person name="Kiss B."/>
            <person name="Balint B."/>
            <person name="Kues U."/>
            <person name="Barry K."/>
            <person name="Hegedus J.C."/>
            <person name="Henrissat B."/>
            <person name="Johnson J."/>
            <person name="Lipzen A."/>
            <person name="Ohm R."/>
            <person name="Nagy I."/>
            <person name="Pangilinan J."/>
            <person name="Yan J."/>
            <person name="Xiong Y."/>
            <person name="Grigoriev I.V."/>
            <person name="Hibbett D.S."/>
            <person name="Nagy L.G."/>
        </authorList>
    </citation>
    <scope>NUCLEOTIDE SEQUENCE [LARGE SCALE GENOMIC DNA]</scope>
    <source>
        <strain evidence="2 3">SZMC22713</strain>
    </source>
</reference>
<name>A0A4Y7PJ87_9AGAM</name>
<organism evidence="2 3">
    <name type="scientific">Rickenella mellea</name>
    <dbReference type="NCBI Taxonomy" id="50990"/>
    <lineage>
        <taxon>Eukaryota</taxon>
        <taxon>Fungi</taxon>
        <taxon>Dikarya</taxon>
        <taxon>Basidiomycota</taxon>
        <taxon>Agaricomycotina</taxon>
        <taxon>Agaricomycetes</taxon>
        <taxon>Hymenochaetales</taxon>
        <taxon>Rickenellaceae</taxon>
        <taxon>Rickenella</taxon>
    </lineage>
</organism>
<evidence type="ECO:0000313" key="3">
    <source>
        <dbReference type="Proteomes" id="UP000294933"/>
    </source>
</evidence>
<dbReference type="AlphaFoldDB" id="A0A4Y7PJ87"/>
<accession>A0A4Y7PJ87</accession>
<evidence type="ECO:0000256" key="1">
    <source>
        <dbReference type="SAM" id="MobiDB-lite"/>
    </source>
</evidence>
<feature type="compositionally biased region" description="Pro residues" evidence="1">
    <location>
        <begin position="316"/>
        <end position="326"/>
    </location>
</feature>
<evidence type="ECO:0000313" key="2">
    <source>
        <dbReference type="EMBL" id="TDL14480.1"/>
    </source>
</evidence>
<feature type="region of interest" description="Disordered" evidence="1">
    <location>
        <begin position="303"/>
        <end position="345"/>
    </location>
</feature>
<protein>
    <submittedName>
        <fullName evidence="2">Uncharacterized protein</fullName>
    </submittedName>
</protein>
<feature type="compositionally biased region" description="Polar residues" evidence="1">
    <location>
        <begin position="136"/>
        <end position="152"/>
    </location>
</feature>
<feature type="compositionally biased region" description="Basic and acidic residues" evidence="1">
    <location>
        <begin position="1"/>
        <end position="18"/>
    </location>
</feature>
<feature type="compositionally biased region" description="Basic and acidic residues" evidence="1">
    <location>
        <begin position="336"/>
        <end position="345"/>
    </location>
</feature>
<feature type="region of interest" description="Disordered" evidence="1">
    <location>
        <begin position="1"/>
        <end position="28"/>
    </location>
</feature>
<keyword evidence="3" id="KW-1185">Reference proteome</keyword>